<feature type="region of interest" description="Disordered" evidence="1">
    <location>
        <begin position="171"/>
        <end position="193"/>
    </location>
</feature>
<dbReference type="PANTHER" id="PTHR43662">
    <property type="match status" value="1"/>
</dbReference>
<feature type="chain" id="PRO_5045982525" description="DUF1996 domain-containing protein" evidence="2">
    <location>
        <begin position="32"/>
        <end position="460"/>
    </location>
</feature>
<evidence type="ECO:0000313" key="4">
    <source>
        <dbReference type="EMBL" id="GAA4811499.1"/>
    </source>
</evidence>
<gene>
    <name evidence="4" type="ORF">GCM10023200_56630</name>
</gene>
<name>A0ABP9CLJ0_9PSEU</name>
<feature type="signal peptide" evidence="2">
    <location>
        <begin position="1"/>
        <end position="31"/>
    </location>
</feature>
<evidence type="ECO:0000256" key="1">
    <source>
        <dbReference type="SAM" id="MobiDB-lite"/>
    </source>
</evidence>
<feature type="compositionally biased region" description="Low complexity" evidence="1">
    <location>
        <begin position="36"/>
        <end position="53"/>
    </location>
</feature>
<dbReference type="InterPro" id="IPR018535">
    <property type="entry name" value="DUF1996"/>
</dbReference>
<feature type="compositionally biased region" description="Polar residues" evidence="1">
    <location>
        <begin position="233"/>
        <end position="252"/>
    </location>
</feature>
<protein>
    <recommendedName>
        <fullName evidence="3">DUF1996 domain-containing protein</fullName>
    </recommendedName>
</protein>
<evidence type="ECO:0000256" key="2">
    <source>
        <dbReference type="SAM" id="SignalP"/>
    </source>
</evidence>
<comment type="caution">
    <text evidence="4">The sequence shown here is derived from an EMBL/GenBank/DDBJ whole genome shotgun (WGS) entry which is preliminary data.</text>
</comment>
<keyword evidence="2" id="KW-0732">Signal</keyword>
<feature type="compositionally biased region" description="Basic and acidic residues" evidence="1">
    <location>
        <begin position="424"/>
        <end position="433"/>
    </location>
</feature>
<proteinExistence type="predicted"/>
<feature type="region of interest" description="Disordered" evidence="1">
    <location>
        <begin position="422"/>
        <end position="444"/>
    </location>
</feature>
<keyword evidence="5" id="KW-1185">Reference proteome</keyword>
<feature type="region of interest" description="Disordered" evidence="1">
    <location>
        <begin position="210"/>
        <end position="252"/>
    </location>
</feature>
<dbReference type="Pfam" id="PF09362">
    <property type="entry name" value="DUF1996"/>
    <property type="match status" value="1"/>
</dbReference>
<dbReference type="PANTHER" id="PTHR43662:SF3">
    <property type="entry name" value="DOMAIN PROTEIN, PUTATIVE (AFU_ORTHOLOGUE AFUA_6G11970)-RELATED"/>
    <property type="match status" value="1"/>
</dbReference>
<sequence length="460" mass="47686">MPRRGRHRTSLPTRLIAIVAALLVTCGVAVAAGSAFADSDSEGGSDSSGVLSSLTGDESDSGSDSGGSDGASSDSGSGGDNENADSEGSGDQQDNADDQGNAEDQGNAGDQNGDNGDNGDGQGDGNGDQGNGDQGNRDEGNGGDNGGDNGGGQAQAAVDNKGRDQIAPAGADQYVDINDVDNNGGNLGDGGRFSGQGSYSVDCGVSDHNNSDNYMAAPGKDNGAQHVHDYVGNESTNANSTDDSLEQAGTSCRNGDQSTFFWPVLRDLNGQGDDVGQDGGSLDGNVGRILQPRSAELTFRGHGDEPVRPMPTHLMMIMGNAKAGQQNGDNVNAKYTCSGHEDQVTDKYPVCGQGSRLIRLLDYPSCWDGQNLESANFRDHMAFPDESGNCSNGFVPIPALRIKLTYDQPAGRAFSIDSFPQEQHAADTDHSDFENLASQDSNDEGARCINEGRQCQNLQQ</sequence>
<evidence type="ECO:0000313" key="5">
    <source>
        <dbReference type="Proteomes" id="UP001500928"/>
    </source>
</evidence>
<feature type="compositionally biased region" description="Gly residues" evidence="1">
    <location>
        <begin position="142"/>
        <end position="153"/>
    </location>
</feature>
<feature type="compositionally biased region" description="Gly residues" evidence="1">
    <location>
        <begin position="116"/>
        <end position="133"/>
    </location>
</feature>
<evidence type="ECO:0000259" key="3">
    <source>
        <dbReference type="Pfam" id="PF09362"/>
    </source>
</evidence>
<accession>A0ABP9CLJ0</accession>
<organism evidence="4 5">
    <name type="scientific">Actinomycetospora chlora</name>
    <dbReference type="NCBI Taxonomy" id="663608"/>
    <lineage>
        <taxon>Bacteria</taxon>
        <taxon>Bacillati</taxon>
        <taxon>Actinomycetota</taxon>
        <taxon>Actinomycetes</taxon>
        <taxon>Pseudonocardiales</taxon>
        <taxon>Pseudonocardiaceae</taxon>
        <taxon>Actinomycetospora</taxon>
    </lineage>
</organism>
<feature type="domain" description="DUF1996" evidence="3">
    <location>
        <begin position="219"/>
        <end position="410"/>
    </location>
</feature>
<dbReference type="Proteomes" id="UP001500928">
    <property type="component" value="Unassembled WGS sequence"/>
</dbReference>
<dbReference type="EMBL" id="BAABHO010000075">
    <property type="protein sequence ID" value="GAA4811499.1"/>
    <property type="molecule type" value="Genomic_DNA"/>
</dbReference>
<reference evidence="5" key="1">
    <citation type="journal article" date="2019" name="Int. J. Syst. Evol. Microbiol.">
        <title>The Global Catalogue of Microorganisms (GCM) 10K type strain sequencing project: providing services to taxonomists for standard genome sequencing and annotation.</title>
        <authorList>
            <consortium name="The Broad Institute Genomics Platform"/>
            <consortium name="The Broad Institute Genome Sequencing Center for Infectious Disease"/>
            <person name="Wu L."/>
            <person name="Ma J."/>
        </authorList>
    </citation>
    <scope>NUCLEOTIDE SEQUENCE [LARGE SCALE GENOMIC DNA]</scope>
    <source>
        <strain evidence="5">JCM 17979</strain>
    </source>
</reference>
<feature type="region of interest" description="Disordered" evidence="1">
    <location>
        <begin position="36"/>
        <end position="157"/>
    </location>
</feature>
<feature type="compositionally biased region" description="Low complexity" evidence="1">
    <location>
        <begin position="102"/>
        <end position="115"/>
    </location>
</feature>